<keyword evidence="3" id="KW-0732">Signal</keyword>
<reference evidence="6 7" key="1">
    <citation type="journal article" date="2023" name="Int. J. Syst. Evol. Microbiol.">
        <title>Methylocystis iwaonis sp. nov., a type II methane-oxidizing bacterium from surface soil of a rice paddy field in Japan, and emended description of the genus Methylocystis (ex Whittenbury et al. 1970) Bowman et al. 1993.</title>
        <authorList>
            <person name="Kaise H."/>
            <person name="Sawadogo J.B."/>
            <person name="Alam M.S."/>
            <person name="Ueno C."/>
            <person name="Dianou D."/>
            <person name="Shinjo R."/>
            <person name="Asakawa S."/>
        </authorList>
    </citation>
    <scope>NUCLEOTIDE SEQUENCE [LARGE SCALE GENOMIC DNA]</scope>
    <source>
        <strain evidence="6 7">SS37A-Re</strain>
    </source>
</reference>
<name>A0ABN6VEK1_9HYPH</name>
<comment type="subcellular location">
    <subcellularLocation>
        <location evidence="1">Cell envelope</location>
    </subcellularLocation>
</comment>
<evidence type="ECO:0000313" key="6">
    <source>
        <dbReference type="EMBL" id="BDV33620.1"/>
    </source>
</evidence>
<keyword evidence="2" id="KW-0479">Metal-binding</keyword>
<dbReference type="InterPro" id="IPR014756">
    <property type="entry name" value="Ig_E-set"/>
</dbReference>
<sequence length="106" mass="11293">MLGASETALAHAIVLSSTPRADQTVRSEELAIEIRFNSRIDAARSHMKLFKIGGEAVALPILDAASADTLNAKATGLEPGAYRLHWQALSLDGHITQGDIPFAVSR</sequence>
<dbReference type="PANTHER" id="PTHR34820:SF4">
    <property type="entry name" value="INNER MEMBRANE PROTEIN YEBZ"/>
    <property type="match status" value="1"/>
</dbReference>
<feature type="domain" description="CopC" evidence="5">
    <location>
        <begin position="11"/>
        <end position="104"/>
    </location>
</feature>
<keyword evidence="7" id="KW-1185">Reference proteome</keyword>
<evidence type="ECO:0000313" key="7">
    <source>
        <dbReference type="Proteomes" id="UP001317629"/>
    </source>
</evidence>
<organism evidence="6 7">
    <name type="scientific">Methylocystis iwaonis</name>
    <dbReference type="NCBI Taxonomy" id="2885079"/>
    <lineage>
        <taxon>Bacteria</taxon>
        <taxon>Pseudomonadati</taxon>
        <taxon>Pseudomonadota</taxon>
        <taxon>Alphaproteobacteria</taxon>
        <taxon>Hyphomicrobiales</taxon>
        <taxon>Methylocystaceae</taxon>
        <taxon>Methylocystis</taxon>
    </lineage>
</organism>
<dbReference type="InterPro" id="IPR007348">
    <property type="entry name" value="CopC_dom"/>
</dbReference>
<evidence type="ECO:0000256" key="2">
    <source>
        <dbReference type="ARBA" id="ARBA00022723"/>
    </source>
</evidence>
<dbReference type="SUPFAM" id="SSF81296">
    <property type="entry name" value="E set domains"/>
    <property type="match status" value="1"/>
</dbReference>
<evidence type="ECO:0000256" key="3">
    <source>
        <dbReference type="ARBA" id="ARBA00022729"/>
    </source>
</evidence>
<dbReference type="PANTHER" id="PTHR34820">
    <property type="entry name" value="INNER MEMBRANE PROTEIN YEBZ"/>
    <property type="match status" value="1"/>
</dbReference>
<proteinExistence type="predicted"/>
<dbReference type="Pfam" id="PF04234">
    <property type="entry name" value="CopC"/>
    <property type="match status" value="1"/>
</dbReference>
<dbReference type="Gene3D" id="2.60.40.1220">
    <property type="match status" value="1"/>
</dbReference>
<dbReference type="Proteomes" id="UP001317629">
    <property type="component" value="Chromosome"/>
</dbReference>
<dbReference type="InterPro" id="IPR014755">
    <property type="entry name" value="Cu-Rt/internalin_Ig-like"/>
</dbReference>
<dbReference type="EMBL" id="AP027142">
    <property type="protein sequence ID" value="BDV33620.1"/>
    <property type="molecule type" value="Genomic_DNA"/>
</dbReference>
<dbReference type="RefSeq" id="WP_281931115.1">
    <property type="nucleotide sequence ID" value="NZ_AP027142.1"/>
</dbReference>
<gene>
    <name evidence="6" type="ORF">SS37A_11490</name>
</gene>
<dbReference type="InterPro" id="IPR032694">
    <property type="entry name" value="CopC/D"/>
</dbReference>
<evidence type="ECO:0000256" key="1">
    <source>
        <dbReference type="ARBA" id="ARBA00004196"/>
    </source>
</evidence>
<keyword evidence="4" id="KW-0186">Copper</keyword>
<evidence type="ECO:0000256" key="4">
    <source>
        <dbReference type="ARBA" id="ARBA00023008"/>
    </source>
</evidence>
<protein>
    <submittedName>
        <fullName evidence="6">Copper resistance protein</fullName>
    </submittedName>
</protein>
<accession>A0ABN6VEK1</accession>
<evidence type="ECO:0000259" key="5">
    <source>
        <dbReference type="Pfam" id="PF04234"/>
    </source>
</evidence>